<keyword evidence="1" id="KW-0472">Membrane</keyword>
<accession>A0A955IB02</accession>
<evidence type="ECO:0000313" key="4">
    <source>
        <dbReference type="Proteomes" id="UP000775877"/>
    </source>
</evidence>
<evidence type="ECO:0008006" key="5">
    <source>
        <dbReference type="Google" id="ProtNLM"/>
    </source>
</evidence>
<dbReference type="Proteomes" id="UP000775877">
    <property type="component" value="Unassembled WGS sequence"/>
</dbReference>
<reference evidence="3" key="2">
    <citation type="journal article" date="2021" name="Microbiome">
        <title>Successional dynamics and alternative stable states in a saline activated sludge microbial community over 9 years.</title>
        <authorList>
            <person name="Wang Y."/>
            <person name="Ye J."/>
            <person name="Ju F."/>
            <person name="Liu L."/>
            <person name="Boyd J.A."/>
            <person name="Deng Y."/>
            <person name="Parks D.H."/>
            <person name="Jiang X."/>
            <person name="Yin X."/>
            <person name="Woodcroft B.J."/>
            <person name="Tyson G.W."/>
            <person name="Hugenholtz P."/>
            <person name="Polz M.F."/>
            <person name="Zhang T."/>
        </authorList>
    </citation>
    <scope>NUCLEOTIDE SEQUENCE</scope>
    <source>
        <strain evidence="3">HKST-UBA13</strain>
    </source>
</reference>
<dbReference type="Gene3D" id="2.40.50.120">
    <property type="match status" value="1"/>
</dbReference>
<feature type="chain" id="PRO_5037537840" description="Tissue inhibitor of metalloproteinase" evidence="2">
    <location>
        <begin position="23"/>
        <end position="181"/>
    </location>
</feature>
<keyword evidence="1" id="KW-0812">Transmembrane</keyword>
<reference evidence="3" key="1">
    <citation type="submission" date="2020-04" db="EMBL/GenBank/DDBJ databases">
        <authorList>
            <person name="Zhang T."/>
        </authorList>
    </citation>
    <scope>NUCLEOTIDE SEQUENCE</scope>
    <source>
        <strain evidence="3">HKST-UBA13</strain>
    </source>
</reference>
<name>A0A955IB02_9BACT</name>
<organism evidence="3 4">
    <name type="scientific">Candidatus Dojkabacteria bacterium</name>
    <dbReference type="NCBI Taxonomy" id="2099670"/>
    <lineage>
        <taxon>Bacteria</taxon>
        <taxon>Candidatus Dojkabacteria</taxon>
    </lineage>
</organism>
<dbReference type="AlphaFoldDB" id="A0A955IB02"/>
<gene>
    <name evidence="3" type="ORF">KC678_02600</name>
</gene>
<feature type="transmembrane region" description="Helical" evidence="1">
    <location>
        <begin position="158"/>
        <end position="177"/>
    </location>
</feature>
<protein>
    <recommendedName>
        <fullName evidence="5">Tissue inhibitor of metalloproteinase</fullName>
    </recommendedName>
</protein>
<comment type="caution">
    <text evidence="3">The sequence shown here is derived from an EMBL/GenBank/DDBJ whole genome shotgun (WGS) entry which is preliminary data.</text>
</comment>
<feature type="signal peptide" evidence="2">
    <location>
        <begin position="1"/>
        <end position="22"/>
    </location>
</feature>
<dbReference type="SUPFAM" id="SSF50242">
    <property type="entry name" value="TIMP-like"/>
    <property type="match status" value="1"/>
</dbReference>
<dbReference type="InterPro" id="IPR008993">
    <property type="entry name" value="TIMP-like_OB-fold"/>
</dbReference>
<keyword evidence="2" id="KW-0732">Signal</keyword>
<dbReference type="EMBL" id="JAGQLJ010000050">
    <property type="protein sequence ID" value="MCA9381129.1"/>
    <property type="molecule type" value="Genomic_DNA"/>
</dbReference>
<sequence length="181" mass="19987">MKKIYFLATFIIISIISTSTVAACSCIQPGTPIEEANKGQIIFSGTVESITEVDDLNLQVTVKPIMSWTSDLLSMTTPVSTANNSAACGYNFEEGKDYLIYAYEHEGNLSTNLCTRTQLLDKAAMDIPELDQLSYKKFDYTVHNNDNAEQTTDSNSNALLIVLIALFSLGLLSYIFIKKTK</sequence>
<evidence type="ECO:0000256" key="1">
    <source>
        <dbReference type="SAM" id="Phobius"/>
    </source>
</evidence>
<keyword evidence="1" id="KW-1133">Transmembrane helix</keyword>
<evidence type="ECO:0000256" key="2">
    <source>
        <dbReference type="SAM" id="SignalP"/>
    </source>
</evidence>
<evidence type="ECO:0000313" key="3">
    <source>
        <dbReference type="EMBL" id="MCA9381129.1"/>
    </source>
</evidence>
<dbReference type="PROSITE" id="PS51257">
    <property type="entry name" value="PROKAR_LIPOPROTEIN"/>
    <property type="match status" value="1"/>
</dbReference>
<proteinExistence type="predicted"/>